<gene>
    <name evidence="13" type="primary">gmk</name>
    <name evidence="15" type="ORF">Ga0061068_10125</name>
</gene>
<keyword evidence="8 13" id="KW-0547">Nucleotide-binding</keyword>
<evidence type="ECO:0000313" key="15">
    <source>
        <dbReference type="EMBL" id="CUB04676.1"/>
    </source>
</evidence>
<evidence type="ECO:0000313" key="16">
    <source>
        <dbReference type="Proteomes" id="UP000182108"/>
    </source>
</evidence>
<dbReference type="Proteomes" id="UP000182108">
    <property type="component" value="Unassembled WGS sequence"/>
</dbReference>
<evidence type="ECO:0000256" key="12">
    <source>
        <dbReference type="ARBA" id="ARBA00048594"/>
    </source>
</evidence>
<dbReference type="EMBL" id="CYHH01000001">
    <property type="protein sequence ID" value="CUB04676.1"/>
    <property type="molecule type" value="Genomic_DNA"/>
</dbReference>
<dbReference type="Pfam" id="PF00625">
    <property type="entry name" value="Guanylate_kin"/>
    <property type="match status" value="1"/>
</dbReference>
<name>A0A0K6INL1_9PROT</name>
<dbReference type="Gene3D" id="3.40.50.300">
    <property type="entry name" value="P-loop containing nucleotide triphosphate hydrolases"/>
    <property type="match status" value="1"/>
</dbReference>
<dbReference type="GO" id="GO:0005829">
    <property type="term" value="C:cytosol"/>
    <property type="evidence" value="ECO:0007669"/>
    <property type="project" value="TreeGrafter"/>
</dbReference>
<dbReference type="InterPro" id="IPR008145">
    <property type="entry name" value="GK/Ca_channel_bsu"/>
</dbReference>
<feature type="domain" description="Guanylate kinase-like" evidence="14">
    <location>
        <begin position="7"/>
        <end position="185"/>
    </location>
</feature>
<dbReference type="InterPro" id="IPR020590">
    <property type="entry name" value="Guanylate_kinase_CS"/>
</dbReference>
<dbReference type="SMART" id="SM00072">
    <property type="entry name" value="GuKc"/>
    <property type="match status" value="1"/>
</dbReference>
<dbReference type="Gene3D" id="3.30.63.10">
    <property type="entry name" value="Guanylate Kinase phosphate binding domain"/>
    <property type="match status" value="1"/>
</dbReference>
<evidence type="ECO:0000256" key="1">
    <source>
        <dbReference type="ARBA" id="ARBA00003531"/>
    </source>
</evidence>
<keyword evidence="9 13" id="KW-0418">Kinase</keyword>
<dbReference type="InterPro" id="IPR008144">
    <property type="entry name" value="Guanylate_kin-like_dom"/>
</dbReference>
<dbReference type="PROSITE" id="PS50052">
    <property type="entry name" value="GUANYLATE_KINASE_2"/>
    <property type="match status" value="1"/>
</dbReference>
<dbReference type="GO" id="GO:0004385">
    <property type="term" value="F:GMP kinase activity"/>
    <property type="evidence" value="ECO:0007669"/>
    <property type="project" value="UniProtKB-UniRule"/>
</dbReference>
<comment type="similarity">
    <text evidence="3 13">Belongs to the guanylate kinase family.</text>
</comment>
<comment type="subcellular location">
    <subcellularLocation>
        <location evidence="2 13">Cytoplasm</location>
    </subcellularLocation>
</comment>
<evidence type="ECO:0000256" key="7">
    <source>
        <dbReference type="ARBA" id="ARBA00022679"/>
    </source>
</evidence>
<evidence type="ECO:0000256" key="3">
    <source>
        <dbReference type="ARBA" id="ARBA00005790"/>
    </source>
</evidence>
<proteinExistence type="inferred from homology"/>
<dbReference type="AlphaFoldDB" id="A0A0K6INL1"/>
<dbReference type="PANTHER" id="PTHR23117:SF13">
    <property type="entry name" value="GUANYLATE KINASE"/>
    <property type="match status" value="1"/>
</dbReference>
<evidence type="ECO:0000256" key="2">
    <source>
        <dbReference type="ARBA" id="ARBA00004496"/>
    </source>
</evidence>
<evidence type="ECO:0000256" key="9">
    <source>
        <dbReference type="ARBA" id="ARBA00022777"/>
    </source>
</evidence>
<comment type="catalytic activity">
    <reaction evidence="12 13">
        <text>GMP + ATP = GDP + ADP</text>
        <dbReference type="Rhea" id="RHEA:20780"/>
        <dbReference type="ChEBI" id="CHEBI:30616"/>
        <dbReference type="ChEBI" id="CHEBI:58115"/>
        <dbReference type="ChEBI" id="CHEBI:58189"/>
        <dbReference type="ChEBI" id="CHEBI:456216"/>
        <dbReference type="EC" id="2.7.4.8"/>
    </reaction>
</comment>
<evidence type="ECO:0000256" key="11">
    <source>
        <dbReference type="ARBA" id="ARBA00030128"/>
    </source>
</evidence>
<evidence type="ECO:0000256" key="6">
    <source>
        <dbReference type="ARBA" id="ARBA00022490"/>
    </source>
</evidence>
<evidence type="ECO:0000259" key="14">
    <source>
        <dbReference type="PROSITE" id="PS50052"/>
    </source>
</evidence>
<dbReference type="EC" id="2.7.4.8" evidence="4 13"/>
<comment type="function">
    <text evidence="1 13">Essential for recycling GMP and indirectly, cGMP.</text>
</comment>
<reference evidence="16" key="1">
    <citation type="submission" date="2015-08" db="EMBL/GenBank/DDBJ databases">
        <authorList>
            <person name="Babu N.S."/>
            <person name="Beckwith C.J."/>
            <person name="Beseler K.G."/>
            <person name="Brison A."/>
            <person name="Carone J.V."/>
            <person name="Caskin T.P."/>
            <person name="Diamond M."/>
            <person name="Durham M.E."/>
            <person name="Foxe J.M."/>
            <person name="Go M."/>
            <person name="Henderson B.A."/>
            <person name="Jones I.B."/>
            <person name="McGettigan J.A."/>
            <person name="Micheletti S.J."/>
            <person name="Nasrallah M.E."/>
            <person name="Ortiz D."/>
            <person name="Piller C.R."/>
            <person name="Privatt S.R."/>
            <person name="Schneider S.L."/>
            <person name="Sharp S."/>
            <person name="Smith T.C."/>
            <person name="Stanton J.D."/>
            <person name="Ullery H.E."/>
            <person name="Wilson R.J."/>
            <person name="Serrano M.G."/>
            <person name="Buck G."/>
            <person name="Lee V."/>
            <person name="Wang Y."/>
            <person name="Carvalho R."/>
            <person name="Voegtly L."/>
            <person name="Shi R."/>
            <person name="Duckworth R."/>
            <person name="Johnson A."/>
            <person name="Loviza R."/>
            <person name="Walstead R."/>
            <person name="Shah Z."/>
            <person name="Kiflezghi M."/>
            <person name="Wade K."/>
            <person name="Ball S.L."/>
            <person name="Bradley K.W."/>
            <person name="Asai D.J."/>
            <person name="Bowman C.A."/>
            <person name="Russell D.A."/>
            <person name="Pope W.H."/>
            <person name="Jacobs-Sera D."/>
            <person name="Hendrix R.W."/>
            <person name="Hatfull G.F."/>
        </authorList>
    </citation>
    <scope>NUCLEOTIDE SEQUENCE [LARGE SCALE GENOMIC DNA]</scope>
    <source>
        <strain evidence="16">JCM 19170</strain>
    </source>
</reference>
<evidence type="ECO:0000256" key="4">
    <source>
        <dbReference type="ARBA" id="ARBA00012961"/>
    </source>
</evidence>
<accession>A0A0K6INL1</accession>
<dbReference type="RefSeq" id="WP_055422428.1">
    <property type="nucleotide sequence ID" value="NZ_CYHH01000001.1"/>
</dbReference>
<dbReference type="FunFam" id="3.30.63.10:FF:000002">
    <property type="entry name" value="Guanylate kinase 1"/>
    <property type="match status" value="1"/>
</dbReference>
<evidence type="ECO:0000256" key="8">
    <source>
        <dbReference type="ARBA" id="ARBA00022741"/>
    </source>
</evidence>
<dbReference type="FunFam" id="3.40.50.300:FF:000855">
    <property type="entry name" value="Guanylate kinase"/>
    <property type="match status" value="1"/>
</dbReference>
<dbReference type="NCBIfam" id="TIGR03263">
    <property type="entry name" value="guanyl_kin"/>
    <property type="match status" value="1"/>
</dbReference>
<dbReference type="PANTHER" id="PTHR23117">
    <property type="entry name" value="GUANYLATE KINASE-RELATED"/>
    <property type="match status" value="1"/>
</dbReference>
<keyword evidence="10 13" id="KW-0067">ATP-binding</keyword>
<sequence length="208" mass="23779">MNAQPLGTLYIVTAPSGAGKTTLVHAVLEREPGLALSISYTTRAPRPGEVDGRDYRFVSREEFLRLRDGGELLEWAEVHGNYYGTSRTWIETQLQQDRDVLLEIDWQGARQVRRMFPHAVSIFILPPSLEALEARLRGRGTDSEATIARRLAAAREEMRHVEEFDYVIINDRLERAIDELTAVVRAARLRLPVQKRRHAAYFAQLLQE</sequence>
<dbReference type="InterPro" id="IPR027417">
    <property type="entry name" value="P-loop_NTPase"/>
</dbReference>
<dbReference type="CDD" id="cd00071">
    <property type="entry name" value="GMPK"/>
    <property type="match status" value="1"/>
</dbReference>
<keyword evidence="7 13" id="KW-0808">Transferase</keyword>
<evidence type="ECO:0000256" key="13">
    <source>
        <dbReference type="HAMAP-Rule" id="MF_00328"/>
    </source>
</evidence>
<dbReference type="HAMAP" id="MF_00328">
    <property type="entry name" value="Guanylate_kinase"/>
    <property type="match status" value="1"/>
</dbReference>
<keyword evidence="16" id="KW-1185">Reference proteome</keyword>
<dbReference type="PROSITE" id="PS00856">
    <property type="entry name" value="GUANYLATE_KINASE_1"/>
    <property type="match status" value="1"/>
</dbReference>
<evidence type="ECO:0000256" key="10">
    <source>
        <dbReference type="ARBA" id="ARBA00022840"/>
    </source>
</evidence>
<feature type="binding site" evidence="13">
    <location>
        <begin position="14"/>
        <end position="21"/>
    </location>
    <ligand>
        <name>ATP</name>
        <dbReference type="ChEBI" id="CHEBI:30616"/>
    </ligand>
</feature>
<evidence type="ECO:0000256" key="5">
    <source>
        <dbReference type="ARBA" id="ARBA00016296"/>
    </source>
</evidence>
<dbReference type="OrthoDB" id="5292045at2"/>
<dbReference type="GO" id="GO:0005524">
    <property type="term" value="F:ATP binding"/>
    <property type="evidence" value="ECO:0007669"/>
    <property type="project" value="UniProtKB-UniRule"/>
</dbReference>
<dbReference type="InterPro" id="IPR017665">
    <property type="entry name" value="Guanylate_kinase"/>
</dbReference>
<dbReference type="SUPFAM" id="SSF52540">
    <property type="entry name" value="P-loop containing nucleoside triphosphate hydrolases"/>
    <property type="match status" value="1"/>
</dbReference>
<keyword evidence="6 13" id="KW-0963">Cytoplasm</keyword>
<protein>
    <recommendedName>
        <fullName evidence="5 13">Guanylate kinase</fullName>
        <ecNumber evidence="4 13">2.7.4.8</ecNumber>
    </recommendedName>
    <alternativeName>
        <fullName evidence="11 13">GMP kinase</fullName>
    </alternativeName>
</protein>
<organism evidence="15 16">
    <name type="scientific">Tepidiphilus thermophilus</name>
    <dbReference type="NCBI Taxonomy" id="876478"/>
    <lineage>
        <taxon>Bacteria</taxon>
        <taxon>Pseudomonadati</taxon>
        <taxon>Pseudomonadota</taxon>
        <taxon>Hydrogenophilia</taxon>
        <taxon>Hydrogenophilales</taxon>
        <taxon>Hydrogenophilaceae</taxon>
        <taxon>Tepidiphilus</taxon>
    </lineage>
</organism>